<feature type="region of interest" description="Disordered" evidence="3">
    <location>
        <begin position="89"/>
        <end position="133"/>
    </location>
</feature>
<keyword evidence="5" id="KW-1185">Reference proteome</keyword>
<evidence type="ECO:0000256" key="1">
    <source>
        <dbReference type="ARBA" id="ARBA00005254"/>
    </source>
</evidence>
<feature type="region of interest" description="Disordered" evidence="3">
    <location>
        <begin position="1"/>
        <end position="74"/>
    </location>
</feature>
<dbReference type="Gene3D" id="3.90.226.10">
    <property type="entry name" value="2-enoyl-CoA Hydratase, Chain A, domain 1"/>
    <property type="match status" value="1"/>
</dbReference>
<feature type="compositionally biased region" description="Low complexity" evidence="3">
    <location>
        <begin position="93"/>
        <end position="113"/>
    </location>
</feature>
<reference evidence="4" key="1">
    <citation type="submission" date="2025-08" db="UniProtKB">
        <authorList>
            <consortium name="Ensembl"/>
        </authorList>
    </citation>
    <scope>IDENTIFICATION</scope>
</reference>
<comment type="similarity">
    <text evidence="1 2">Belongs to the enoyl-CoA hydratase/isomerase family.</text>
</comment>
<reference evidence="4" key="2">
    <citation type="submission" date="2025-09" db="UniProtKB">
        <authorList>
            <consortium name="Ensembl"/>
        </authorList>
    </citation>
    <scope>IDENTIFICATION</scope>
</reference>
<dbReference type="SUPFAM" id="SSF52096">
    <property type="entry name" value="ClpP/crotonase"/>
    <property type="match status" value="1"/>
</dbReference>
<dbReference type="PROSITE" id="PS00166">
    <property type="entry name" value="ENOYL_COA_HYDRATASE"/>
    <property type="match status" value="1"/>
</dbReference>
<dbReference type="GO" id="GO:0006635">
    <property type="term" value="P:fatty acid beta-oxidation"/>
    <property type="evidence" value="ECO:0007669"/>
    <property type="project" value="TreeGrafter"/>
</dbReference>
<evidence type="ECO:0000313" key="4">
    <source>
        <dbReference type="Ensembl" id="ENSANIP00000025251.1"/>
    </source>
</evidence>
<dbReference type="GO" id="GO:0003824">
    <property type="term" value="F:catalytic activity"/>
    <property type="evidence" value="ECO:0007669"/>
    <property type="project" value="InterPro"/>
</dbReference>
<evidence type="ECO:0000256" key="3">
    <source>
        <dbReference type="SAM" id="MobiDB-lite"/>
    </source>
</evidence>
<name>A0A8B9NNZ7_9AVES</name>
<dbReference type="InterPro" id="IPR029045">
    <property type="entry name" value="ClpP/crotonase-like_dom_sf"/>
</dbReference>
<dbReference type="FunFam" id="3.90.226.10:FF:000022">
    <property type="entry name" value="methylglutaconyl-CoA hydratase, mitochondrial isoform X1"/>
    <property type="match status" value="1"/>
</dbReference>
<dbReference type="InterPro" id="IPR018376">
    <property type="entry name" value="Enoyl-CoA_hyd/isom_CS"/>
</dbReference>
<evidence type="ECO:0000256" key="2">
    <source>
        <dbReference type="RuleBase" id="RU003707"/>
    </source>
</evidence>
<dbReference type="Pfam" id="PF00378">
    <property type="entry name" value="ECH_1"/>
    <property type="match status" value="1"/>
</dbReference>
<evidence type="ECO:0000313" key="5">
    <source>
        <dbReference type="Proteomes" id="UP000694541"/>
    </source>
</evidence>
<dbReference type="AlphaFoldDB" id="A0A8B9NNZ7"/>
<dbReference type="Proteomes" id="UP000694541">
    <property type="component" value="Unplaced"/>
</dbReference>
<proteinExistence type="inferred from homology"/>
<dbReference type="PANTHER" id="PTHR11941:SF44">
    <property type="entry name" value="ENOYL-COA HYDRATASE DOMAIN-CONTAINING PROTEIN 2, MITOCHONDRIAL"/>
    <property type="match status" value="1"/>
</dbReference>
<dbReference type="GO" id="GO:0005739">
    <property type="term" value="C:mitochondrion"/>
    <property type="evidence" value="ECO:0007669"/>
    <property type="project" value="TreeGrafter"/>
</dbReference>
<accession>A0A8B9NNZ7</accession>
<dbReference type="PANTHER" id="PTHR11941">
    <property type="entry name" value="ENOYL-COA HYDRATASE-RELATED"/>
    <property type="match status" value="1"/>
</dbReference>
<sequence>SGRSSSKTLQKERPSPERVTISSDKNSPLGAGRERGEELPTFFPPRICEETIPAHLQERHSPLGAGRERGEELPTFLPPRICEETAPAPLQERPSSAGAVPAAPPASGAGRSRLGQGPPRPGTRSPAAGSRLPYLQGEVVGPLRQQERELLQVDASAVHDALLGAAAVAGAGGDRAVRPPPLGGALGEVVVGDRRRRLGRAGRELLRWGRGGPLAAAPRRGAEVLVGAAGGESSGIAEILMNRPHARNSLGKVFVNELFSALEQLRSDEKVRVVVFKSEVKGVFCAGADLKERAKMDDVEVGHFVKRLRNLMDEIAALPVPTIAAIDGYALGGGLELALACDLRVAASSAKMGLIETTRGLLPGAGGTQRLPRCVGIGLAKELIFTGRQIDGQQAFSMGLVNHTVPQNNEGDAAYQRALTLAKEILPQAPFAVKMGKLAINRGMEVIIFILNTDVNEADRQLLQITTVKMFRTDEL</sequence>
<dbReference type="Ensembl" id="ENSANIT00000026089.1">
    <property type="protein sequence ID" value="ENSANIP00000025251.1"/>
    <property type="gene ID" value="ENSANIG00000017039.1"/>
</dbReference>
<dbReference type="CDD" id="cd06558">
    <property type="entry name" value="crotonase-like"/>
    <property type="match status" value="1"/>
</dbReference>
<protein>
    <submittedName>
        <fullName evidence="4">Enoyl-CoA hydratase domain containing 2</fullName>
    </submittedName>
</protein>
<feature type="compositionally biased region" description="Basic and acidic residues" evidence="3">
    <location>
        <begin position="56"/>
        <end position="72"/>
    </location>
</feature>
<organism evidence="4 5">
    <name type="scientific">Accipiter nisus</name>
    <name type="common">Eurasian sparrowhawk</name>
    <dbReference type="NCBI Taxonomy" id="211598"/>
    <lineage>
        <taxon>Eukaryota</taxon>
        <taxon>Metazoa</taxon>
        <taxon>Chordata</taxon>
        <taxon>Craniata</taxon>
        <taxon>Vertebrata</taxon>
        <taxon>Euteleostomi</taxon>
        <taxon>Archelosauria</taxon>
        <taxon>Archosauria</taxon>
        <taxon>Dinosauria</taxon>
        <taxon>Saurischia</taxon>
        <taxon>Theropoda</taxon>
        <taxon>Coelurosauria</taxon>
        <taxon>Aves</taxon>
        <taxon>Neognathae</taxon>
        <taxon>Neoaves</taxon>
        <taxon>Telluraves</taxon>
        <taxon>Accipitrimorphae</taxon>
        <taxon>Accipitriformes</taxon>
        <taxon>Accipitridae</taxon>
        <taxon>Accipitrinae</taxon>
        <taxon>Accipiter</taxon>
    </lineage>
</organism>
<dbReference type="InterPro" id="IPR001753">
    <property type="entry name" value="Enoyl-CoA_hydra/iso"/>
</dbReference>